<gene>
    <name evidence="4" type="ORF">GCM10010319_14120</name>
</gene>
<organism evidence="4 5">
    <name type="scientific">Streptomyces blastmyceticus</name>
    <dbReference type="NCBI Taxonomy" id="68180"/>
    <lineage>
        <taxon>Bacteria</taxon>
        <taxon>Bacillati</taxon>
        <taxon>Actinomycetota</taxon>
        <taxon>Actinomycetes</taxon>
        <taxon>Kitasatosporales</taxon>
        <taxon>Streptomycetaceae</taxon>
        <taxon>Streptomyces</taxon>
    </lineage>
</organism>
<evidence type="ECO:0000259" key="3">
    <source>
        <dbReference type="Pfam" id="PF13360"/>
    </source>
</evidence>
<proteinExistence type="predicted"/>
<feature type="compositionally biased region" description="Gly residues" evidence="1">
    <location>
        <begin position="88"/>
        <end position="97"/>
    </location>
</feature>
<sequence>MSQPPQPPNQPPGVPPAPPGGGFGAPNPSYGYPPQQPPQVPPPGYGYPQTPPPPPGAPATPPPPQGAPQGPPPGYGYPGRPGPAQPGQGFGAPGQGFGAYPPGPPSPAGPGSGNGRGKQRMAIIVSAAVALALVVGGGIWYATSGGGKDDTAGKDSSNTQGGGKGGDSGPKPKAVDGKLLFSVPQQDVKDMVSAKGLWATDQVVAKADVYKVTGYGLSGGKKWEIPVDGAICWANPQATADGKAVILVSDGKQTDDKPYGGPCTQVVALDLNKGTKLWQKSAKTGDKDLTFSEVTIGGGTVAAGGIGGGAAWSLDDGKELWKPKADGDDCKDAGYGGGGKLVAVRRCGDYQRPQLSIQTLDPKSGAVKSEYKMPSGLNYPHIASTDPLIVAVSAGDSTGNGASDFMVIDDSAKEGRLKSKISTGNGTYEPKCPATEVEGCTKVSITKDALYLPTKQHASGDSDQPGQVNEIVAFDLASGQTKGKTEGVPGAQLTPLGTDKDGYAIGYQNATYKGGGQVLRIDPKTYKADVLLKNADDSAKLEQDLSPQFKEGLWAQGRLFLGSDYVHKRSLGLDRENLLGVFGGN</sequence>
<dbReference type="InterPro" id="IPR002372">
    <property type="entry name" value="PQQ_rpt_dom"/>
</dbReference>
<evidence type="ECO:0000256" key="2">
    <source>
        <dbReference type="SAM" id="Phobius"/>
    </source>
</evidence>
<protein>
    <submittedName>
        <fullName evidence="4">PQQ-binding-like beta-propeller repeat protein</fullName>
    </submittedName>
</protein>
<feature type="domain" description="Pyrrolo-quinoline quinone repeat" evidence="3">
    <location>
        <begin position="265"/>
        <end position="397"/>
    </location>
</feature>
<keyword evidence="5" id="KW-1185">Reference proteome</keyword>
<keyword evidence="2" id="KW-0812">Transmembrane</keyword>
<dbReference type="RefSeq" id="WP_344116971.1">
    <property type="nucleotide sequence ID" value="NZ_BAAABW010000008.1"/>
</dbReference>
<dbReference type="InterPro" id="IPR011047">
    <property type="entry name" value="Quinoprotein_ADH-like_sf"/>
</dbReference>
<dbReference type="SUPFAM" id="SSF50998">
    <property type="entry name" value="Quinoprotein alcohol dehydrogenase-like"/>
    <property type="match status" value="1"/>
</dbReference>
<dbReference type="Proteomes" id="UP001500063">
    <property type="component" value="Unassembled WGS sequence"/>
</dbReference>
<reference evidence="4 5" key="1">
    <citation type="journal article" date="2019" name="Int. J. Syst. Evol. Microbiol.">
        <title>The Global Catalogue of Microorganisms (GCM) 10K type strain sequencing project: providing services to taxonomists for standard genome sequencing and annotation.</title>
        <authorList>
            <consortium name="The Broad Institute Genomics Platform"/>
            <consortium name="The Broad Institute Genome Sequencing Center for Infectious Disease"/>
            <person name="Wu L."/>
            <person name="Ma J."/>
        </authorList>
    </citation>
    <scope>NUCLEOTIDE SEQUENCE [LARGE SCALE GENOMIC DNA]</scope>
    <source>
        <strain evidence="4 5">JCM 4565</strain>
    </source>
</reference>
<accession>A0ABN0WJ45</accession>
<keyword evidence="2" id="KW-1133">Transmembrane helix</keyword>
<name>A0ABN0WJ45_9ACTN</name>
<feature type="compositionally biased region" description="Pro residues" evidence="1">
    <location>
        <begin position="34"/>
        <end position="84"/>
    </location>
</feature>
<evidence type="ECO:0000313" key="5">
    <source>
        <dbReference type="Proteomes" id="UP001500063"/>
    </source>
</evidence>
<evidence type="ECO:0000313" key="4">
    <source>
        <dbReference type="EMBL" id="GAA0339312.1"/>
    </source>
</evidence>
<keyword evidence="2" id="KW-0472">Membrane</keyword>
<feature type="transmembrane region" description="Helical" evidence="2">
    <location>
        <begin position="121"/>
        <end position="142"/>
    </location>
</feature>
<feature type="compositionally biased region" description="Pro residues" evidence="1">
    <location>
        <begin position="1"/>
        <end position="19"/>
    </location>
</feature>
<feature type="region of interest" description="Disordered" evidence="1">
    <location>
        <begin position="144"/>
        <end position="176"/>
    </location>
</feature>
<feature type="region of interest" description="Disordered" evidence="1">
    <location>
        <begin position="1"/>
        <end position="117"/>
    </location>
</feature>
<comment type="caution">
    <text evidence="4">The sequence shown here is derived from an EMBL/GenBank/DDBJ whole genome shotgun (WGS) entry which is preliminary data.</text>
</comment>
<dbReference type="Gene3D" id="2.40.128.630">
    <property type="match status" value="1"/>
</dbReference>
<evidence type="ECO:0000256" key="1">
    <source>
        <dbReference type="SAM" id="MobiDB-lite"/>
    </source>
</evidence>
<dbReference type="Pfam" id="PF13360">
    <property type="entry name" value="PQQ_2"/>
    <property type="match status" value="1"/>
</dbReference>
<dbReference type="EMBL" id="BAAABW010000008">
    <property type="protein sequence ID" value="GAA0339312.1"/>
    <property type="molecule type" value="Genomic_DNA"/>
</dbReference>